<keyword evidence="4" id="KW-1185">Reference proteome</keyword>
<dbReference type="Pfam" id="PF03759">
    <property type="entry name" value="PRONE"/>
    <property type="match status" value="1"/>
</dbReference>
<name>A0ABQ4YDJ3_9ASTR</name>
<evidence type="ECO:0000259" key="2">
    <source>
        <dbReference type="PROSITE" id="PS51334"/>
    </source>
</evidence>
<dbReference type="PROSITE" id="PS51334">
    <property type="entry name" value="PRONE"/>
    <property type="match status" value="1"/>
</dbReference>
<reference evidence="3" key="2">
    <citation type="submission" date="2022-01" db="EMBL/GenBank/DDBJ databases">
        <authorList>
            <person name="Yamashiro T."/>
            <person name="Shiraishi A."/>
            <person name="Satake H."/>
            <person name="Nakayama K."/>
        </authorList>
    </citation>
    <scope>NUCLEOTIDE SEQUENCE</scope>
</reference>
<comment type="caution">
    <text evidence="3">The sequence shown here is derived from an EMBL/GenBank/DDBJ whole genome shotgun (WGS) entry which is preliminary data.</text>
</comment>
<dbReference type="Gene3D" id="1.20.58.2010">
    <property type="entry name" value="PRONE domain, subdomain 1"/>
    <property type="match status" value="1"/>
</dbReference>
<keyword evidence="1" id="KW-0344">Guanine-nucleotide releasing factor</keyword>
<evidence type="ECO:0000313" key="4">
    <source>
        <dbReference type="Proteomes" id="UP001151760"/>
    </source>
</evidence>
<reference evidence="3" key="1">
    <citation type="journal article" date="2022" name="Int. J. Mol. Sci.">
        <title>Draft Genome of Tanacetum Coccineum: Genomic Comparison of Closely Related Tanacetum-Family Plants.</title>
        <authorList>
            <person name="Yamashiro T."/>
            <person name="Shiraishi A."/>
            <person name="Nakayama K."/>
            <person name="Satake H."/>
        </authorList>
    </citation>
    <scope>NUCLEOTIDE SEQUENCE</scope>
</reference>
<evidence type="ECO:0000313" key="3">
    <source>
        <dbReference type="EMBL" id="GJS75471.1"/>
    </source>
</evidence>
<sequence length="244" mass="27856">MMYLTKQYGAVIRLIGLWKPLHIDIRNIVDYSRPHFRDEGSIFHQDTRTNTNFGRLTGGTDERAAIKSFTDENKQVMQADQDIIWLQCDFGLTVLKLERNSLESLLQYYCEVAAIKEFNILCAAGLFEDARKRLQQCRDRSHRILKPALVINSNVHTEMEIPVAYLDSLPKFFVTVDFKRLDSDTFKPIARFTCTSTDGRNVLEKECQKAGILHTGLLDKGMLEDGATDVDRVLGVIYGDIAFV</sequence>
<proteinExistence type="predicted"/>
<accession>A0ABQ4YDJ3</accession>
<evidence type="ECO:0000256" key="1">
    <source>
        <dbReference type="PROSITE-ProRule" id="PRU00663"/>
    </source>
</evidence>
<dbReference type="EMBL" id="BQNB010010306">
    <property type="protein sequence ID" value="GJS75471.1"/>
    <property type="molecule type" value="Genomic_DNA"/>
</dbReference>
<gene>
    <name evidence="3" type="ORF">Tco_0725352</name>
</gene>
<feature type="domain" description="PRONE" evidence="2">
    <location>
        <begin position="125"/>
        <end position="244"/>
    </location>
</feature>
<dbReference type="Proteomes" id="UP001151760">
    <property type="component" value="Unassembled WGS sequence"/>
</dbReference>
<organism evidence="3 4">
    <name type="scientific">Tanacetum coccineum</name>
    <dbReference type="NCBI Taxonomy" id="301880"/>
    <lineage>
        <taxon>Eukaryota</taxon>
        <taxon>Viridiplantae</taxon>
        <taxon>Streptophyta</taxon>
        <taxon>Embryophyta</taxon>
        <taxon>Tracheophyta</taxon>
        <taxon>Spermatophyta</taxon>
        <taxon>Magnoliopsida</taxon>
        <taxon>eudicotyledons</taxon>
        <taxon>Gunneridae</taxon>
        <taxon>Pentapetalae</taxon>
        <taxon>asterids</taxon>
        <taxon>campanulids</taxon>
        <taxon>Asterales</taxon>
        <taxon>Asteraceae</taxon>
        <taxon>Asteroideae</taxon>
        <taxon>Anthemideae</taxon>
        <taxon>Anthemidinae</taxon>
        <taxon>Tanacetum</taxon>
    </lineage>
</organism>
<protein>
    <submittedName>
        <fullName evidence="3">Rop guanine nucleotide exchange factor 1-like protein</fullName>
    </submittedName>
</protein>
<dbReference type="InterPro" id="IPR005512">
    <property type="entry name" value="PRONE_dom"/>
</dbReference>